<evidence type="ECO:0000313" key="5">
    <source>
        <dbReference type="Proteomes" id="UP000185687"/>
    </source>
</evidence>
<dbReference type="GO" id="GO:0016405">
    <property type="term" value="F:CoA-ligase activity"/>
    <property type="evidence" value="ECO:0007669"/>
    <property type="project" value="TreeGrafter"/>
</dbReference>
<gene>
    <name evidence="3" type="ORF">BB347_05015</name>
    <name evidence="4" type="ORF">SAMN05421809_0028</name>
</gene>
<dbReference type="Proteomes" id="UP000187321">
    <property type="component" value="Chromosome"/>
</dbReference>
<reference evidence="3 6" key="1">
    <citation type="submission" date="2017-01" db="EMBL/GenBank/DDBJ databases">
        <title>Complete genome sequence of Haloterrigena daqingensis type strain (JX313T).</title>
        <authorList>
            <person name="Shuang W."/>
        </authorList>
    </citation>
    <scope>NUCLEOTIDE SEQUENCE [LARGE SCALE GENOMIC DNA]</scope>
    <source>
        <strain evidence="3 6">JX313</strain>
    </source>
</reference>
<dbReference type="GeneID" id="30955280"/>
<dbReference type="Pfam" id="PF00501">
    <property type="entry name" value="AMP-binding"/>
    <property type="match status" value="1"/>
</dbReference>
<keyword evidence="5" id="KW-1185">Reference proteome</keyword>
<dbReference type="InterPro" id="IPR042099">
    <property type="entry name" value="ANL_N_sf"/>
</dbReference>
<evidence type="ECO:0000313" key="3">
    <source>
        <dbReference type="EMBL" id="APX96031.1"/>
    </source>
</evidence>
<dbReference type="AlphaFoldDB" id="A0A1N6X6S6"/>
<dbReference type="SUPFAM" id="SSF56801">
    <property type="entry name" value="Acetyl-CoA synthetase-like"/>
    <property type="match status" value="1"/>
</dbReference>
<dbReference type="RefSeq" id="WP_076577790.1">
    <property type="nucleotide sequence ID" value="NZ_CP019327.1"/>
</dbReference>
<dbReference type="EMBL" id="CP019327">
    <property type="protein sequence ID" value="APX96031.1"/>
    <property type="molecule type" value="Genomic_DNA"/>
</dbReference>
<evidence type="ECO:0000313" key="6">
    <source>
        <dbReference type="Proteomes" id="UP000187321"/>
    </source>
</evidence>
<dbReference type="PANTHER" id="PTHR24096">
    <property type="entry name" value="LONG-CHAIN-FATTY-ACID--COA LIGASE"/>
    <property type="match status" value="1"/>
</dbReference>
<dbReference type="EMBL" id="FTNP01000001">
    <property type="protein sequence ID" value="SIQ98023.1"/>
    <property type="molecule type" value="Genomic_DNA"/>
</dbReference>
<sequence length="405" mass="43180">MSNITKRLRETAMGHQNEPAIAGEDGVEPLTFSTLWSQTDAFAGGLQERDIASGDTVVICLSNPQAFLVAFYGALRNGSVPVTMPSSYTNAERTTVLNETNGTAYVTDETPFLGILNRVTSVRVAITVDIDSRMGIDLSAFLDNDGMNSAGSRTGIDVVRQSDTDRGLIAYVGYDDGSPLGVVYTHSAISASARLGASIPHETTRPHHLGVLPPSNPIELLYGVNATILRGGQYHPQAQWCPERLRTTLAADDIDRILVTSSQYDELRASETDGTNEDDSDTTIAVIEQMTSLPERTRENATSGCATNGDATRYVGSPETGLTHARVPGDGPNSTHTTLPDVEVRNIEDGDGGRSVRSPAAMTAYANRPELTDETMITTDGTRWIRAEAIVTGGTTASVVGSTAR</sequence>
<protein>
    <submittedName>
        <fullName evidence="4">Long-chain acyl-CoA synthetase</fullName>
    </submittedName>
</protein>
<feature type="compositionally biased region" description="Polar residues" evidence="1">
    <location>
        <begin position="294"/>
        <end position="310"/>
    </location>
</feature>
<evidence type="ECO:0000259" key="2">
    <source>
        <dbReference type="Pfam" id="PF00501"/>
    </source>
</evidence>
<feature type="domain" description="AMP-dependent synthetase/ligase" evidence="2">
    <location>
        <begin position="9"/>
        <end position="260"/>
    </location>
</feature>
<dbReference type="InterPro" id="IPR000873">
    <property type="entry name" value="AMP-dep_synth/lig_dom"/>
</dbReference>
<name>A0A1N6X6S6_9EURY</name>
<dbReference type="Proteomes" id="UP000185687">
    <property type="component" value="Unassembled WGS sequence"/>
</dbReference>
<dbReference type="OrthoDB" id="161417at2157"/>
<dbReference type="STRING" id="588898.BB347_05015"/>
<dbReference type="Gene3D" id="3.40.50.12780">
    <property type="entry name" value="N-terminal domain of ligase-like"/>
    <property type="match status" value="1"/>
</dbReference>
<accession>A0A1N6X6S6</accession>
<organism evidence="4 5">
    <name type="scientific">Natronorubrum daqingense</name>
    <dbReference type="NCBI Taxonomy" id="588898"/>
    <lineage>
        <taxon>Archaea</taxon>
        <taxon>Methanobacteriati</taxon>
        <taxon>Methanobacteriota</taxon>
        <taxon>Stenosarchaea group</taxon>
        <taxon>Halobacteria</taxon>
        <taxon>Halobacteriales</taxon>
        <taxon>Natrialbaceae</taxon>
        <taxon>Natronorubrum</taxon>
    </lineage>
</organism>
<proteinExistence type="predicted"/>
<reference evidence="4 5" key="2">
    <citation type="submission" date="2017-01" db="EMBL/GenBank/DDBJ databases">
        <authorList>
            <person name="Mah S.A."/>
            <person name="Swanson W.J."/>
            <person name="Moy G.W."/>
            <person name="Vacquier V.D."/>
        </authorList>
    </citation>
    <scope>NUCLEOTIDE SEQUENCE [LARGE SCALE GENOMIC DNA]</scope>
    <source>
        <strain evidence="4 5">CGMCC 1.8909</strain>
    </source>
</reference>
<evidence type="ECO:0000256" key="1">
    <source>
        <dbReference type="SAM" id="MobiDB-lite"/>
    </source>
</evidence>
<feature type="region of interest" description="Disordered" evidence="1">
    <location>
        <begin position="294"/>
        <end position="315"/>
    </location>
</feature>
<evidence type="ECO:0000313" key="4">
    <source>
        <dbReference type="EMBL" id="SIQ98023.1"/>
    </source>
</evidence>
<dbReference type="KEGG" id="hda:BB347_05015"/>
<feature type="region of interest" description="Disordered" evidence="1">
    <location>
        <begin position="1"/>
        <end position="23"/>
    </location>
</feature>